<feature type="region of interest" description="Disordered" evidence="1">
    <location>
        <begin position="37"/>
        <end position="84"/>
    </location>
</feature>
<evidence type="ECO:0000256" key="2">
    <source>
        <dbReference type="SAM" id="SignalP"/>
    </source>
</evidence>
<dbReference type="PROSITE" id="PS51257">
    <property type="entry name" value="PROKAR_LIPOPROTEIN"/>
    <property type="match status" value="1"/>
</dbReference>
<gene>
    <name evidence="4" type="ORF">FB474_2067</name>
</gene>
<feature type="compositionally biased region" description="Low complexity" evidence="1">
    <location>
        <begin position="41"/>
        <end position="64"/>
    </location>
</feature>
<feature type="chain" id="PRO_5021875927" description="N,N-dimethylformamidase beta subunit-like C-terminal domain-containing protein" evidence="2">
    <location>
        <begin position="32"/>
        <end position="571"/>
    </location>
</feature>
<reference evidence="4 5" key="1">
    <citation type="submission" date="2019-06" db="EMBL/GenBank/DDBJ databases">
        <title>Sequencing the genomes of 1000 actinobacteria strains.</title>
        <authorList>
            <person name="Klenk H.-P."/>
        </authorList>
    </citation>
    <scope>NUCLEOTIDE SEQUENCE [LARGE SCALE GENOMIC DNA]</scope>
    <source>
        <strain evidence="4 5">DSM 18082</strain>
    </source>
</reference>
<accession>A0A542ZJY4</accession>
<feature type="signal peptide" evidence="2">
    <location>
        <begin position="1"/>
        <end position="31"/>
    </location>
</feature>
<evidence type="ECO:0000313" key="4">
    <source>
        <dbReference type="EMBL" id="TQL60671.1"/>
    </source>
</evidence>
<sequence length="571" mass="58859">MRARAPGTRRAAGPWTATTLAALLLLGLVAACDPATPPPGAGSTTGSTSAPAARPGPPAASASSVTQEALPISQDLPTPAATCTNATDGWAAAEERHPGVGDVPPRQVRSAAGPVVGYLDTATAVCGQRVTVRLSATRGPMDVRLRALRVGDYGGRGARLVWESPVLTARPHPEAVPTGPDRVVAEHWPVSTTLTVDATWPPGLYLVEVRPVDPTARPSLMPLVVQTSGTRAAYLMVAGDLTWHAYNEYGGTSLYAGPGATPKERNATRSFVASTARPVSGDGLTQVLAMDVPLVRFLGRHHLAADVTTVSSLDAVPAQVDGRSAVLLGGHTEYWTARSYDALVRARDAGTNLASLGANEIYWQARIERDPHGLPVGVTVYRLATLDTLAQKAPTTTTVQWRSRLLGRDPAALVGVGMSAVGVHGSYTVRTAPAWLFAGTSLRPGSVLTGVVGYEVDAVEPPGGDTPANTQVLLQAVVPVRSRSRPSLATAAYHSAASGAGVFAAGSTYWSCDLDATCPNGPVPAPTVAALDRITTNLLTAFAAPRAGARHPSVATAYPALGQASAGDDAS</sequence>
<keyword evidence="2" id="KW-0732">Signal</keyword>
<dbReference type="RefSeq" id="WP_141788539.1">
    <property type="nucleotide sequence ID" value="NZ_BAAAKX010000002.1"/>
</dbReference>
<dbReference type="EMBL" id="VFOQ01000001">
    <property type="protein sequence ID" value="TQL60671.1"/>
    <property type="molecule type" value="Genomic_DNA"/>
</dbReference>
<feature type="domain" description="N,N-dimethylformamidase beta subunit-like C-terminal" evidence="3">
    <location>
        <begin position="146"/>
        <end position="519"/>
    </location>
</feature>
<dbReference type="InterPro" id="IPR046540">
    <property type="entry name" value="DMFA2_C"/>
</dbReference>
<comment type="caution">
    <text evidence="4">The sequence shown here is derived from an EMBL/GenBank/DDBJ whole genome shotgun (WGS) entry which is preliminary data.</text>
</comment>
<dbReference type="AlphaFoldDB" id="A0A542ZJY4"/>
<keyword evidence="5" id="KW-1185">Reference proteome</keyword>
<evidence type="ECO:0000313" key="5">
    <source>
        <dbReference type="Proteomes" id="UP000319514"/>
    </source>
</evidence>
<evidence type="ECO:0000259" key="3">
    <source>
        <dbReference type="Pfam" id="PF20254"/>
    </source>
</evidence>
<dbReference type="Pfam" id="PF20254">
    <property type="entry name" value="DMFA2_C"/>
    <property type="match status" value="1"/>
</dbReference>
<dbReference type="OrthoDB" id="505641at2"/>
<proteinExistence type="predicted"/>
<name>A0A542ZJY4_9MICO</name>
<organism evidence="4 5">
    <name type="scientific">Oryzihumus leptocrescens</name>
    <dbReference type="NCBI Taxonomy" id="297536"/>
    <lineage>
        <taxon>Bacteria</taxon>
        <taxon>Bacillati</taxon>
        <taxon>Actinomycetota</taxon>
        <taxon>Actinomycetes</taxon>
        <taxon>Micrococcales</taxon>
        <taxon>Intrasporangiaceae</taxon>
        <taxon>Oryzihumus</taxon>
    </lineage>
</organism>
<evidence type="ECO:0000256" key="1">
    <source>
        <dbReference type="SAM" id="MobiDB-lite"/>
    </source>
</evidence>
<protein>
    <recommendedName>
        <fullName evidence="3">N,N-dimethylformamidase beta subunit-like C-terminal domain-containing protein</fullName>
    </recommendedName>
</protein>
<dbReference type="Proteomes" id="UP000319514">
    <property type="component" value="Unassembled WGS sequence"/>
</dbReference>